<evidence type="ECO:0000313" key="1">
    <source>
        <dbReference type="EMBL" id="CAH2320171.1"/>
    </source>
</evidence>
<dbReference type="Gene3D" id="3.90.175.10">
    <property type="entry name" value="Diphtheria Toxin, domain 1"/>
    <property type="match status" value="1"/>
</dbReference>
<evidence type="ECO:0000313" key="2">
    <source>
        <dbReference type="Proteomes" id="UP001295444"/>
    </source>
</evidence>
<proteinExistence type="predicted"/>
<dbReference type="GO" id="GO:0005737">
    <property type="term" value="C:cytoplasm"/>
    <property type="evidence" value="ECO:0007669"/>
    <property type="project" value="TreeGrafter"/>
</dbReference>
<dbReference type="EMBL" id="OW240921">
    <property type="protein sequence ID" value="CAH2320171.1"/>
    <property type="molecule type" value="Genomic_DNA"/>
</dbReference>
<reference evidence="1" key="1">
    <citation type="submission" date="2022-03" db="EMBL/GenBank/DDBJ databases">
        <authorList>
            <person name="Alioto T."/>
            <person name="Alioto T."/>
            <person name="Gomez Garrido J."/>
        </authorList>
    </citation>
    <scope>NUCLEOTIDE SEQUENCE</scope>
</reference>
<dbReference type="SUPFAM" id="SSF56399">
    <property type="entry name" value="ADP-ribosylation"/>
    <property type="match status" value="1"/>
</dbReference>
<keyword evidence="2" id="KW-1185">Reference proteome</keyword>
<gene>
    <name evidence="1" type="ORF">PECUL_23A007060</name>
</gene>
<accession>A0AAD1T6J5</accession>
<protein>
    <submittedName>
        <fullName evidence="1">Grass carp reovirus (GCRV)-induced 2i-like</fullName>
    </submittedName>
</protein>
<dbReference type="Proteomes" id="UP001295444">
    <property type="component" value="Chromosome 10"/>
</dbReference>
<dbReference type="PANTHER" id="PTHR36542">
    <property type="entry name" value="GIG2-LIKE PROTEIN DRED-RELATED"/>
    <property type="match status" value="1"/>
</dbReference>
<organism evidence="1 2">
    <name type="scientific">Pelobates cultripes</name>
    <name type="common">Western spadefoot toad</name>
    <dbReference type="NCBI Taxonomy" id="61616"/>
    <lineage>
        <taxon>Eukaryota</taxon>
        <taxon>Metazoa</taxon>
        <taxon>Chordata</taxon>
        <taxon>Craniata</taxon>
        <taxon>Vertebrata</taxon>
        <taxon>Euteleostomi</taxon>
        <taxon>Amphibia</taxon>
        <taxon>Batrachia</taxon>
        <taxon>Anura</taxon>
        <taxon>Pelobatoidea</taxon>
        <taxon>Pelobatidae</taxon>
        <taxon>Pelobates</taxon>
    </lineage>
</organism>
<sequence length="184" mass="21872">MASPYYSHYYLQSGEENKWLKETLPNFHQLSMFIYTVKIDQPMEESMSCFRQSEDGMLAKGVYLSRDPRKAARYPIGDKSDQVILKLRVNVGRVLRIDRQGHPLQKIWHFAGYDTAWVPTNCGMIESGLEEECVWDPKRIKVVGYAQTPLDIYLYTYIYSEMERQYGLYVQQQLYNYFIELYRQ</sequence>
<dbReference type="AlphaFoldDB" id="A0AAD1T6J5"/>
<name>A0AAD1T6J5_PELCU</name>